<evidence type="ECO:0000256" key="9">
    <source>
        <dbReference type="ARBA" id="ARBA00048048"/>
    </source>
</evidence>
<dbReference type="EMBL" id="JADNYJ010000003">
    <property type="protein sequence ID" value="KAF8912097.1"/>
    <property type="molecule type" value="Genomic_DNA"/>
</dbReference>
<feature type="region of interest" description="Disordered" evidence="11">
    <location>
        <begin position="384"/>
        <end position="411"/>
    </location>
</feature>
<dbReference type="AlphaFoldDB" id="A0A9P5NZT4"/>
<dbReference type="Proteomes" id="UP000724874">
    <property type="component" value="Unassembled WGS sequence"/>
</dbReference>
<dbReference type="GO" id="GO:0016020">
    <property type="term" value="C:membrane"/>
    <property type="evidence" value="ECO:0007669"/>
    <property type="project" value="UniProtKB-SubCell"/>
</dbReference>
<name>A0A9P5NZT4_GYMJU</name>
<evidence type="ECO:0000256" key="3">
    <source>
        <dbReference type="ARBA" id="ARBA00022692"/>
    </source>
</evidence>
<gene>
    <name evidence="13" type="ORF">CPB84DRAFT_1812237</name>
</gene>
<sequence>MSSTPHSLVFNSNLHRNSIGSSQLPLPSGLNAPAAQRPAGGTPTSPTQPRPSSPRPFGSSPQSPIISSFSVPHPPQVHSSTHAIGVQPSAAFFRPSRPPQQPQYSRSNSPSSMNGPTDEQFQLAPMNGGYSTDDHHIAESITGAGTESVHEHQQFMSLKRIKKSREPLLPAPPGFNSRPSGINLNSNPISPASRLMRNSLDRVFTLGRGLSFDSIRKSNHSRTPPIPQSADRRQTFETKVSDEDHAYLPSHYKGPSPDPQRNSALLSAPSLSPDPSFIPTPPDRRPPLIAVPTVDPQTHKRIRRWQQHPSRNRFFFDGRILTGGDTPWAFIASFSLVLGIAGVWFGTTAVWWWHNESPAVAAIGAYMALLTITTMLATATTDPGILPRDLDPDPPYPATSPSDGGMRAPMPRDLKVRNDVVRNVSPPRSSHCKMCDNCVDGCDHHCQWVNNCVGRRNYTTFFALLVSATTTLVLIICTSALHLYLLTRRNHISFGHALREGVGSAIAFCLSICVIWPVGALLSYHMRLLLLNVTTIEQIRNQAHKTLIPGPPPPNPFSHGNWKRNILAVLCRPQGFSWLDASGVVTEDKRDVNPGLMAEMKIDRIECRRVRGLLYTVRCGAFKGHVLLVAEKVAIGRSGEVVEERYFFFSKAKLALLAFHQVNGVILEAVSISSGVGMWVVKVSGFLSPWLSGRRMPA</sequence>
<feature type="transmembrane region" description="Helical" evidence="10">
    <location>
        <begin position="461"/>
        <end position="485"/>
    </location>
</feature>
<comment type="caution">
    <text evidence="13">The sequence shown here is derived from an EMBL/GenBank/DDBJ whole genome shotgun (WGS) entry which is preliminary data.</text>
</comment>
<dbReference type="GO" id="GO:0005783">
    <property type="term" value="C:endoplasmic reticulum"/>
    <property type="evidence" value="ECO:0007669"/>
    <property type="project" value="TreeGrafter"/>
</dbReference>
<feature type="compositionally biased region" description="Low complexity" evidence="11">
    <location>
        <begin position="263"/>
        <end position="275"/>
    </location>
</feature>
<dbReference type="GO" id="GO:0006612">
    <property type="term" value="P:protein targeting to membrane"/>
    <property type="evidence" value="ECO:0007669"/>
    <property type="project" value="TreeGrafter"/>
</dbReference>
<feature type="compositionally biased region" description="Low complexity" evidence="11">
    <location>
        <begin position="102"/>
        <end position="112"/>
    </location>
</feature>
<feature type="compositionally biased region" description="Basic and acidic residues" evidence="11">
    <location>
        <begin position="230"/>
        <end position="246"/>
    </location>
</feature>
<dbReference type="EC" id="2.3.1.225" evidence="10"/>
<comment type="catalytic activity">
    <reaction evidence="9 10">
        <text>L-cysteinyl-[protein] + hexadecanoyl-CoA = S-hexadecanoyl-L-cysteinyl-[protein] + CoA</text>
        <dbReference type="Rhea" id="RHEA:36683"/>
        <dbReference type="Rhea" id="RHEA-COMP:10131"/>
        <dbReference type="Rhea" id="RHEA-COMP:11032"/>
        <dbReference type="ChEBI" id="CHEBI:29950"/>
        <dbReference type="ChEBI" id="CHEBI:57287"/>
        <dbReference type="ChEBI" id="CHEBI:57379"/>
        <dbReference type="ChEBI" id="CHEBI:74151"/>
        <dbReference type="EC" id="2.3.1.225"/>
    </reaction>
</comment>
<keyword evidence="6" id="KW-0564">Palmitate</keyword>
<keyword evidence="8 10" id="KW-0012">Acyltransferase</keyword>
<feature type="transmembrane region" description="Helical" evidence="10">
    <location>
        <begin position="505"/>
        <end position="524"/>
    </location>
</feature>
<feature type="region of interest" description="Disordered" evidence="11">
    <location>
        <begin position="214"/>
        <end position="286"/>
    </location>
</feature>
<organism evidence="13 14">
    <name type="scientific">Gymnopilus junonius</name>
    <name type="common">Spectacular rustgill mushroom</name>
    <name type="synonym">Gymnopilus spectabilis subsp. junonius</name>
    <dbReference type="NCBI Taxonomy" id="109634"/>
    <lineage>
        <taxon>Eukaryota</taxon>
        <taxon>Fungi</taxon>
        <taxon>Dikarya</taxon>
        <taxon>Basidiomycota</taxon>
        <taxon>Agaricomycotina</taxon>
        <taxon>Agaricomycetes</taxon>
        <taxon>Agaricomycetidae</taxon>
        <taxon>Agaricales</taxon>
        <taxon>Agaricineae</taxon>
        <taxon>Hymenogastraceae</taxon>
        <taxon>Gymnopilus</taxon>
    </lineage>
</organism>
<keyword evidence="2 10" id="KW-0808">Transferase</keyword>
<evidence type="ECO:0000256" key="2">
    <source>
        <dbReference type="ARBA" id="ARBA00022679"/>
    </source>
</evidence>
<evidence type="ECO:0000256" key="5">
    <source>
        <dbReference type="ARBA" id="ARBA00023136"/>
    </source>
</evidence>
<dbReference type="InterPro" id="IPR039859">
    <property type="entry name" value="PFA4/ZDH16/20/ERF2-like"/>
</dbReference>
<dbReference type="PANTHER" id="PTHR22883:SF488">
    <property type="entry name" value="PALMITOYLTRANSFERASE"/>
    <property type="match status" value="1"/>
</dbReference>
<evidence type="ECO:0000256" key="11">
    <source>
        <dbReference type="SAM" id="MobiDB-lite"/>
    </source>
</evidence>
<keyword evidence="5 10" id="KW-0472">Membrane</keyword>
<comment type="similarity">
    <text evidence="10">Belongs to the DHHC palmitoyltransferase family.</text>
</comment>
<feature type="transmembrane region" description="Helical" evidence="10">
    <location>
        <begin position="359"/>
        <end position="379"/>
    </location>
</feature>
<comment type="subcellular location">
    <subcellularLocation>
        <location evidence="1">Membrane</location>
        <topology evidence="1">Multi-pass membrane protein</topology>
    </subcellularLocation>
</comment>
<evidence type="ECO:0000313" key="13">
    <source>
        <dbReference type="EMBL" id="KAF8912097.1"/>
    </source>
</evidence>
<evidence type="ECO:0000256" key="1">
    <source>
        <dbReference type="ARBA" id="ARBA00004141"/>
    </source>
</evidence>
<keyword evidence="3 10" id="KW-0812">Transmembrane</keyword>
<accession>A0A9P5NZT4</accession>
<reference evidence="13" key="1">
    <citation type="submission" date="2020-11" db="EMBL/GenBank/DDBJ databases">
        <authorList>
            <consortium name="DOE Joint Genome Institute"/>
            <person name="Ahrendt S."/>
            <person name="Riley R."/>
            <person name="Andreopoulos W."/>
            <person name="LaButti K."/>
            <person name="Pangilinan J."/>
            <person name="Ruiz-duenas F.J."/>
            <person name="Barrasa J.M."/>
            <person name="Sanchez-Garcia M."/>
            <person name="Camarero S."/>
            <person name="Miyauchi S."/>
            <person name="Serrano A."/>
            <person name="Linde D."/>
            <person name="Babiker R."/>
            <person name="Drula E."/>
            <person name="Ayuso-Fernandez I."/>
            <person name="Pacheco R."/>
            <person name="Padilla G."/>
            <person name="Ferreira P."/>
            <person name="Barriuso J."/>
            <person name="Kellner H."/>
            <person name="Castanera R."/>
            <person name="Alfaro M."/>
            <person name="Ramirez L."/>
            <person name="Pisabarro A.G."/>
            <person name="Kuo A."/>
            <person name="Tritt A."/>
            <person name="Lipzen A."/>
            <person name="He G."/>
            <person name="Yan M."/>
            <person name="Ng V."/>
            <person name="Cullen D."/>
            <person name="Martin F."/>
            <person name="Rosso M.-N."/>
            <person name="Henrissat B."/>
            <person name="Hibbett D."/>
            <person name="Martinez A.T."/>
            <person name="Grigoriev I.V."/>
        </authorList>
    </citation>
    <scope>NUCLEOTIDE SEQUENCE</scope>
    <source>
        <strain evidence="13">AH 44721</strain>
    </source>
</reference>
<evidence type="ECO:0000256" key="10">
    <source>
        <dbReference type="RuleBase" id="RU079119"/>
    </source>
</evidence>
<keyword evidence="14" id="KW-1185">Reference proteome</keyword>
<dbReference type="PANTHER" id="PTHR22883">
    <property type="entry name" value="ZINC FINGER DHHC DOMAIN CONTAINING PROTEIN"/>
    <property type="match status" value="1"/>
</dbReference>
<evidence type="ECO:0000256" key="8">
    <source>
        <dbReference type="ARBA" id="ARBA00023315"/>
    </source>
</evidence>
<keyword evidence="7" id="KW-0449">Lipoprotein</keyword>
<protein>
    <recommendedName>
        <fullName evidence="10">Palmitoyltransferase</fullName>
        <ecNumber evidence="10">2.3.1.225</ecNumber>
    </recommendedName>
</protein>
<proteinExistence type="inferred from homology"/>
<feature type="region of interest" description="Disordered" evidence="11">
    <location>
        <begin position="17"/>
        <end position="126"/>
    </location>
</feature>
<evidence type="ECO:0000313" key="14">
    <source>
        <dbReference type="Proteomes" id="UP000724874"/>
    </source>
</evidence>
<dbReference type="GO" id="GO:0019706">
    <property type="term" value="F:protein-cysteine S-palmitoyltransferase activity"/>
    <property type="evidence" value="ECO:0007669"/>
    <property type="project" value="UniProtKB-EC"/>
</dbReference>
<evidence type="ECO:0000256" key="7">
    <source>
        <dbReference type="ARBA" id="ARBA00023288"/>
    </source>
</evidence>
<dbReference type="GO" id="GO:0005794">
    <property type="term" value="C:Golgi apparatus"/>
    <property type="evidence" value="ECO:0007669"/>
    <property type="project" value="TreeGrafter"/>
</dbReference>
<dbReference type="OrthoDB" id="9909019at2759"/>
<dbReference type="InterPro" id="IPR001594">
    <property type="entry name" value="Palmitoyltrfase_DHHC"/>
</dbReference>
<keyword evidence="4 10" id="KW-1133">Transmembrane helix</keyword>
<dbReference type="Pfam" id="PF01529">
    <property type="entry name" value="DHHC"/>
    <property type="match status" value="1"/>
</dbReference>
<evidence type="ECO:0000256" key="4">
    <source>
        <dbReference type="ARBA" id="ARBA00022989"/>
    </source>
</evidence>
<dbReference type="PROSITE" id="PS50216">
    <property type="entry name" value="DHHC"/>
    <property type="match status" value="1"/>
</dbReference>
<feature type="compositionally biased region" description="Low complexity" evidence="11">
    <location>
        <begin position="55"/>
        <end position="71"/>
    </location>
</feature>
<comment type="domain">
    <text evidence="10">The DHHC domain is required for palmitoyltransferase activity.</text>
</comment>
<feature type="domain" description="Palmitoyltransferase DHHC" evidence="12">
    <location>
        <begin position="423"/>
        <end position="541"/>
    </location>
</feature>
<evidence type="ECO:0000256" key="6">
    <source>
        <dbReference type="ARBA" id="ARBA00023139"/>
    </source>
</evidence>
<feature type="transmembrane region" description="Helical" evidence="10">
    <location>
        <begin position="328"/>
        <end position="353"/>
    </location>
</feature>
<evidence type="ECO:0000259" key="12">
    <source>
        <dbReference type="Pfam" id="PF01529"/>
    </source>
</evidence>